<organism evidence="4 5">
    <name type="scientific">Nonomuraea phyllanthi</name>
    <dbReference type="NCBI Taxonomy" id="2219224"/>
    <lineage>
        <taxon>Bacteria</taxon>
        <taxon>Bacillati</taxon>
        <taxon>Actinomycetota</taxon>
        <taxon>Actinomycetes</taxon>
        <taxon>Streptosporangiales</taxon>
        <taxon>Streptosporangiaceae</taxon>
        <taxon>Nonomuraea</taxon>
    </lineage>
</organism>
<dbReference type="GO" id="GO:0016829">
    <property type="term" value="F:lyase activity"/>
    <property type="evidence" value="ECO:0007669"/>
    <property type="project" value="InterPro"/>
</dbReference>
<dbReference type="Pfam" id="PF03972">
    <property type="entry name" value="MmgE_PrpD_N"/>
    <property type="match status" value="1"/>
</dbReference>
<reference evidence="4 5" key="1">
    <citation type="submission" date="2019-10" db="EMBL/GenBank/DDBJ databases">
        <title>Nonomuraea sp. nov., isolated from Phyllanthus amarus.</title>
        <authorList>
            <person name="Klykleung N."/>
            <person name="Tanasupawat S."/>
        </authorList>
    </citation>
    <scope>NUCLEOTIDE SEQUENCE [LARGE SCALE GENOMIC DNA]</scope>
    <source>
        <strain evidence="4 5">PA1-10</strain>
    </source>
</reference>
<evidence type="ECO:0000256" key="1">
    <source>
        <dbReference type="ARBA" id="ARBA00006174"/>
    </source>
</evidence>
<dbReference type="PANTHER" id="PTHR16943:SF8">
    <property type="entry name" value="2-METHYLCITRATE DEHYDRATASE"/>
    <property type="match status" value="1"/>
</dbReference>
<evidence type="ECO:0000259" key="2">
    <source>
        <dbReference type="Pfam" id="PF03972"/>
    </source>
</evidence>
<dbReference type="Gene3D" id="3.30.1330.120">
    <property type="entry name" value="2-methylcitrate dehydratase PrpD"/>
    <property type="match status" value="1"/>
</dbReference>
<dbReference type="InterPro" id="IPR042183">
    <property type="entry name" value="MmgE/PrpD_sf_1"/>
</dbReference>
<accession>A0A5C4WBK9</accession>
<dbReference type="InterPro" id="IPR045336">
    <property type="entry name" value="MmgE_PrpD_N"/>
</dbReference>
<name>A0A5C4WBK9_9ACTN</name>
<dbReference type="InterPro" id="IPR042188">
    <property type="entry name" value="MmgE/PrpD_sf_2"/>
</dbReference>
<evidence type="ECO:0000313" key="4">
    <source>
        <dbReference type="EMBL" id="KAB8192998.1"/>
    </source>
</evidence>
<protein>
    <submittedName>
        <fullName evidence="4">Uncharacterized protein</fullName>
    </submittedName>
</protein>
<dbReference type="EMBL" id="VDLX02000008">
    <property type="protein sequence ID" value="KAB8192998.1"/>
    <property type="molecule type" value="Genomic_DNA"/>
</dbReference>
<dbReference type="Proteomes" id="UP000312512">
    <property type="component" value="Unassembled WGS sequence"/>
</dbReference>
<dbReference type="OrthoDB" id="9797528at2"/>
<feature type="domain" description="MmgE/PrpD C-terminal" evidence="3">
    <location>
        <begin position="302"/>
        <end position="468"/>
    </location>
</feature>
<sequence length="506" mass="54570">MGETSGKCKENNSLTGYRGKCDGLPHQRYSSRSIGVTHVRSESSPAARFITRLTWDALPREVIDRAVMCLTDTLAAMLAGRTTRSARITADLAHAWWPAGAASSIVSGRRLAPGGAAFANAVAANAVDIDDCGIYTWGHPGAQVVPAALALAEEHRLSGRELITAIVIGYEIAFRAGRCLNHEQSAVHSAERTYRACGSWGSVACAAIACHVLGLDETTTRHALGIAEYDSPDLPMMRAIDTPGMVKHGVGFGALTGLLSADLARRGFTGIEPGLDLEEFRPFVDDLGHDYYLPRGITWKRFSSCAWTHPALLAVEELRTRHPLAPESIERVVIATYPDAVRLGTRRPETTEEAQFNLAWPVAAMLVDGKVGPEQVGDSSLGSEAIAGLARRIDVVVSEELSRRYYLSEINDPEGSDSAEVTVTLTDGTVLSSGRVDHVLYPEPGWTWDDMREKFTWLASGRLEPASVPRLLEALADVESADDSSILMRDLASCLIPVPTEQGVPS</sequence>
<dbReference type="Pfam" id="PF19305">
    <property type="entry name" value="MmgE_PrpD_C"/>
    <property type="match status" value="1"/>
</dbReference>
<dbReference type="InterPro" id="IPR005656">
    <property type="entry name" value="MmgE_PrpD"/>
</dbReference>
<dbReference type="SUPFAM" id="SSF103378">
    <property type="entry name" value="2-methylcitrate dehydratase PrpD"/>
    <property type="match status" value="1"/>
</dbReference>
<feature type="domain" description="MmgE/PrpD N-terminal" evidence="2">
    <location>
        <begin position="47"/>
        <end position="275"/>
    </location>
</feature>
<dbReference type="PANTHER" id="PTHR16943">
    <property type="entry name" value="2-METHYLCITRATE DEHYDRATASE-RELATED"/>
    <property type="match status" value="1"/>
</dbReference>
<keyword evidence="5" id="KW-1185">Reference proteome</keyword>
<comment type="similarity">
    <text evidence="1">Belongs to the PrpD family.</text>
</comment>
<dbReference type="InterPro" id="IPR036148">
    <property type="entry name" value="MmgE/PrpD_sf"/>
</dbReference>
<evidence type="ECO:0000259" key="3">
    <source>
        <dbReference type="Pfam" id="PF19305"/>
    </source>
</evidence>
<dbReference type="InterPro" id="IPR045337">
    <property type="entry name" value="MmgE_PrpD_C"/>
</dbReference>
<proteinExistence type="inferred from homology"/>
<dbReference type="AlphaFoldDB" id="A0A5C4WBK9"/>
<dbReference type="Gene3D" id="1.10.4100.10">
    <property type="entry name" value="2-methylcitrate dehydratase PrpD"/>
    <property type="match status" value="1"/>
</dbReference>
<evidence type="ECO:0000313" key="5">
    <source>
        <dbReference type="Proteomes" id="UP000312512"/>
    </source>
</evidence>
<comment type="caution">
    <text evidence="4">The sequence shown here is derived from an EMBL/GenBank/DDBJ whole genome shotgun (WGS) entry which is preliminary data.</text>
</comment>
<gene>
    <name evidence="4" type="ORF">FH608_021895</name>
</gene>